<dbReference type="PANTHER" id="PTHR23011:SF28">
    <property type="entry name" value="CYCLIC NUCLEOTIDE-BINDING DOMAIN CONTAINING PROTEIN"/>
    <property type="match status" value="1"/>
</dbReference>
<dbReference type="AlphaFoldDB" id="A0AAW9RE33"/>
<dbReference type="PANTHER" id="PTHR23011">
    <property type="entry name" value="CYCLIC NUCLEOTIDE-BINDING DOMAIN CONTAINING PROTEIN"/>
    <property type="match status" value="1"/>
</dbReference>
<evidence type="ECO:0000313" key="3">
    <source>
        <dbReference type="Proteomes" id="UP001359886"/>
    </source>
</evidence>
<accession>A0AAW9RE33</accession>
<dbReference type="CDD" id="cd00038">
    <property type="entry name" value="CAP_ED"/>
    <property type="match status" value="1"/>
</dbReference>
<organism evidence="2 3">
    <name type="scientific">Elongatibacter sediminis</name>
    <dbReference type="NCBI Taxonomy" id="3119006"/>
    <lineage>
        <taxon>Bacteria</taxon>
        <taxon>Pseudomonadati</taxon>
        <taxon>Pseudomonadota</taxon>
        <taxon>Gammaproteobacteria</taxon>
        <taxon>Chromatiales</taxon>
        <taxon>Wenzhouxiangellaceae</taxon>
        <taxon>Elongatibacter</taxon>
    </lineage>
</organism>
<comment type="caution">
    <text evidence="2">The sequence shown here is derived from an EMBL/GenBank/DDBJ whole genome shotgun (WGS) entry which is preliminary data.</text>
</comment>
<dbReference type="PROSITE" id="PS00889">
    <property type="entry name" value="CNMP_BINDING_2"/>
    <property type="match status" value="1"/>
</dbReference>
<proteinExistence type="predicted"/>
<dbReference type="RefSeq" id="WP_354694499.1">
    <property type="nucleotide sequence ID" value="NZ_JAZHOG010000003.1"/>
</dbReference>
<reference evidence="2 3" key="1">
    <citation type="submission" date="2024-02" db="EMBL/GenBank/DDBJ databases">
        <title>A novel Wenzhouxiangellaceae bacterium, isolated from coastal sediments.</title>
        <authorList>
            <person name="Du Z.-J."/>
            <person name="Ye Y.-Q."/>
            <person name="Zhang X.-Y."/>
        </authorList>
    </citation>
    <scope>NUCLEOTIDE SEQUENCE [LARGE SCALE GENOMIC DNA]</scope>
    <source>
        <strain evidence="2 3">CH-27</strain>
    </source>
</reference>
<dbReference type="PROSITE" id="PS50042">
    <property type="entry name" value="CNMP_BINDING_3"/>
    <property type="match status" value="1"/>
</dbReference>
<keyword evidence="3" id="KW-1185">Reference proteome</keyword>
<dbReference type="InterPro" id="IPR018490">
    <property type="entry name" value="cNMP-bd_dom_sf"/>
</dbReference>
<dbReference type="Pfam" id="PF00027">
    <property type="entry name" value="cNMP_binding"/>
    <property type="match status" value="1"/>
</dbReference>
<feature type="domain" description="Cyclic nucleotide-binding" evidence="1">
    <location>
        <begin position="1"/>
        <end position="93"/>
    </location>
</feature>
<gene>
    <name evidence="2" type="ORF">V3330_06055</name>
</gene>
<evidence type="ECO:0000313" key="2">
    <source>
        <dbReference type="EMBL" id="MEJ8567184.1"/>
    </source>
</evidence>
<dbReference type="InterPro" id="IPR018488">
    <property type="entry name" value="cNMP-bd_CS"/>
</dbReference>
<name>A0AAW9RE33_9GAMM</name>
<sequence>MDLLETFKDSDDLADFPAGTVLMEEGAEGNEMYVVVEGQVRVTLKNHELAVAGPGEIVGEMALINSDIRSATVVTLTDCRLAVIDQISFEALLRHVPDFSSHVMGVLAGRLKNAFDLID</sequence>
<dbReference type="Proteomes" id="UP001359886">
    <property type="component" value="Unassembled WGS sequence"/>
</dbReference>
<dbReference type="SMART" id="SM00100">
    <property type="entry name" value="cNMP"/>
    <property type="match status" value="1"/>
</dbReference>
<protein>
    <submittedName>
        <fullName evidence="2">Cyclic nucleotide-binding domain-containing protein</fullName>
    </submittedName>
</protein>
<dbReference type="SUPFAM" id="SSF51206">
    <property type="entry name" value="cAMP-binding domain-like"/>
    <property type="match status" value="1"/>
</dbReference>
<evidence type="ECO:0000259" key="1">
    <source>
        <dbReference type="PROSITE" id="PS50042"/>
    </source>
</evidence>
<dbReference type="InterPro" id="IPR000595">
    <property type="entry name" value="cNMP-bd_dom"/>
</dbReference>
<dbReference type="EMBL" id="JAZHOG010000003">
    <property type="protein sequence ID" value="MEJ8567184.1"/>
    <property type="molecule type" value="Genomic_DNA"/>
</dbReference>
<dbReference type="Gene3D" id="2.60.120.10">
    <property type="entry name" value="Jelly Rolls"/>
    <property type="match status" value="1"/>
</dbReference>
<dbReference type="InterPro" id="IPR014710">
    <property type="entry name" value="RmlC-like_jellyroll"/>
</dbReference>